<name>A0A0D9SGD7_HUMAN</name>
<dbReference type="EMBL" id="AC016292">
    <property type="status" value="NOT_ANNOTATED_CDS"/>
    <property type="molecule type" value="Genomic_DNA"/>
</dbReference>
<evidence type="ECO:0007829" key="4">
    <source>
        <dbReference type="PeptideAtlas" id="A0A0D9SGD7"/>
    </source>
</evidence>
<evidence type="ECO:0007829" key="5">
    <source>
        <dbReference type="ProteomicsDB" id="A0A0D9SGD7"/>
    </source>
</evidence>
<reference evidence="2" key="5">
    <citation type="submission" date="2025-09" db="UniProtKB">
        <authorList>
            <consortium name="Ensembl"/>
        </authorList>
    </citation>
    <scope>IDENTIFICATION</scope>
</reference>
<dbReference type="EMBL" id="KF456222">
    <property type="status" value="NOT_ANNOTATED_CDS"/>
    <property type="molecule type" value="Genomic_DNA"/>
</dbReference>
<evidence type="ECO:0000313" key="3">
    <source>
        <dbReference type="Proteomes" id="UP000005640"/>
    </source>
</evidence>
<dbReference type="ExpressionAtlas" id="A0A0D9SGD7">
    <property type="expression patterns" value="baseline and differential"/>
</dbReference>
<feature type="non-terminal residue" evidence="2">
    <location>
        <position position="1"/>
    </location>
</feature>
<reference evidence="2 3" key="1">
    <citation type="journal article" date="2001" name="Nature">
        <title>Initial sequencing and analysis of the human genome.</title>
        <authorList>
            <consortium name="International Human Genome Sequencing Consortium"/>
            <person name="Lander E.S."/>
            <person name="Linton L.M."/>
            <person name="Birren B."/>
            <person name="Nusbaum C."/>
            <person name="Zody M.C."/>
            <person name="Baldwin J."/>
            <person name="Devon K."/>
            <person name="Dewar K."/>
            <person name="Doyle M."/>
            <person name="FitzHugh W."/>
            <person name="Funke R."/>
            <person name="Gage D."/>
            <person name="Harris K."/>
            <person name="Heaford A."/>
            <person name="Howland J."/>
            <person name="Kann L."/>
            <person name="Lehoczky J."/>
            <person name="LeVine R."/>
            <person name="McEwan P."/>
            <person name="McKernan K."/>
            <person name="Meldrim J."/>
            <person name="Mesirov J.P."/>
            <person name="Miranda C."/>
            <person name="Morris W."/>
            <person name="Naylor J."/>
            <person name="Raymond C."/>
            <person name="Rosetti M."/>
            <person name="Santos R."/>
            <person name="Sheridan A."/>
            <person name="Sougnez C."/>
            <person name="Stange-Thomann N."/>
            <person name="Stojanovic N."/>
            <person name="Subramanian A."/>
            <person name="Wyman D."/>
            <person name="Rogers J."/>
            <person name="Sulston J."/>
            <person name="Ainscough R."/>
            <person name="Beck S."/>
            <person name="Bentley D."/>
            <person name="Burton J."/>
            <person name="Clee C."/>
            <person name="Carter N."/>
            <person name="Coulson A."/>
            <person name="Deadman R."/>
            <person name="Deloukas P."/>
            <person name="Dunham A."/>
            <person name="Dunham I."/>
            <person name="Durbin R."/>
            <person name="French L."/>
            <person name="Grafham D."/>
            <person name="Gregory S."/>
            <person name="Hubbard T."/>
            <person name="Humphray S."/>
            <person name="Hunt A."/>
            <person name="Jones M."/>
            <person name="Lloyd C."/>
            <person name="McMurray A."/>
            <person name="Matthews L."/>
            <person name="Mercer S."/>
            <person name="Milne S."/>
            <person name="Mullikin J.C."/>
            <person name="Mungall A."/>
            <person name="Plumb R."/>
            <person name="Ross M."/>
            <person name="Shownkeen R."/>
            <person name="Sims S."/>
            <person name="Waterston R.H."/>
            <person name="Wilson R.K."/>
            <person name="Hillier L.W."/>
            <person name="McPherson J.D."/>
            <person name="Marra M.A."/>
            <person name="Mardis E.R."/>
            <person name="Fulton L.A."/>
            <person name="Chinwalla A.T."/>
            <person name="Pepin K.H."/>
            <person name="Gish W.R."/>
            <person name="Chissoe S.L."/>
            <person name="Wendl M.C."/>
            <person name="Delehaunty K.D."/>
            <person name="Miner T.L."/>
            <person name="Delehaunty A."/>
            <person name="Kramer J.B."/>
            <person name="Cook L.L."/>
            <person name="Fulton R.S."/>
            <person name="Johnson D.L."/>
            <person name="Minx P.J."/>
            <person name="Clifton S.W."/>
            <person name="Hawkins T."/>
            <person name="Branscomb E."/>
            <person name="Predki P."/>
            <person name="Richardson P."/>
            <person name="Wenning S."/>
            <person name="Slezak T."/>
            <person name="Doggett N."/>
            <person name="Cheng J.F."/>
            <person name="Olsen A."/>
            <person name="Lucas S."/>
            <person name="Elkin C."/>
            <person name="Uberbacher E."/>
            <person name="Frazier M."/>
            <person name="Gibbs R.A."/>
            <person name="Muzny D.M."/>
            <person name="Scherer S.E."/>
            <person name="Bouck J.B."/>
            <person name="Sodergren E.J."/>
            <person name="Worley K.C."/>
            <person name="Rives C.M."/>
            <person name="Gorrell J.H."/>
            <person name="Metzker M.L."/>
            <person name="Naylor S.L."/>
            <person name="Kucherlapati R.S."/>
            <person name="Nelson D.L."/>
            <person name="Weinstock G.M."/>
            <person name="Sakaki Y."/>
            <person name="Fujiyama A."/>
            <person name="Hattori M."/>
            <person name="Yada T."/>
            <person name="Toyoda A."/>
            <person name="Itoh T."/>
            <person name="Kawagoe C."/>
            <person name="Watanabe H."/>
            <person name="Totoki Y."/>
            <person name="Taylor T."/>
            <person name="Weissenbach J."/>
            <person name="Heilig R."/>
            <person name="Saurin W."/>
            <person name="Artiguenave F."/>
            <person name="Brottier P."/>
            <person name="Bruls T."/>
            <person name="Pelletier E."/>
            <person name="Robert C."/>
            <person name="Wincker P."/>
            <person name="Smith D.R."/>
            <person name="Doucette-Stamm L."/>
            <person name="Rubenfield M."/>
            <person name="Weinstock K."/>
            <person name="Lee H.M."/>
            <person name="Dubois J."/>
            <person name="Rosenthal A."/>
            <person name="Platzer M."/>
            <person name="Nyakatura G."/>
            <person name="Taudien S."/>
            <person name="Rump A."/>
            <person name="Yang H."/>
            <person name="Yu J."/>
            <person name="Wang J."/>
            <person name="Huang G."/>
            <person name="Gu J."/>
            <person name="Hood L."/>
            <person name="Rowen L."/>
            <person name="Madan A."/>
            <person name="Qin S."/>
            <person name="Davis R.W."/>
            <person name="Federspiel N.A."/>
            <person name="Abola A.P."/>
            <person name="Proctor M.J."/>
            <person name="Myers R.M."/>
            <person name="Schmutz J."/>
            <person name="Dickson M."/>
            <person name="Grimwood J."/>
            <person name="Cox D.R."/>
            <person name="Olson M.V."/>
            <person name="Kaul R."/>
            <person name="Raymond C."/>
            <person name="Shimizu N."/>
            <person name="Kawasaki K."/>
            <person name="Minoshima S."/>
            <person name="Evans G.A."/>
            <person name="Athanasiou M."/>
            <person name="Schultz R."/>
            <person name="Roe B.A."/>
            <person name="Chen F."/>
            <person name="Pan H."/>
            <person name="Ramser J."/>
            <person name="Lehrach H."/>
            <person name="Reinhardt R."/>
            <person name="McCombie W.R."/>
            <person name="de la Bastide M."/>
            <person name="Dedhia N."/>
            <person name="Blocker H."/>
            <person name="Hornischer K."/>
            <person name="Nordsiek G."/>
            <person name="Agarwala R."/>
            <person name="Aravind L."/>
            <person name="Bailey J.A."/>
            <person name="Bateman A."/>
            <person name="Batzoglou S."/>
            <person name="Birney E."/>
            <person name="Bork P."/>
            <person name="Brown D.G."/>
            <person name="Burge C.B."/>
            <person name="Cerutti L."/>
            <person name="Chen H.C."/>
            <person name="Church D."/>
            <person name="Clamp M."/>
            <person name="Copley R.R."/>
            <person name="Doerks T."/>
            <person name="Eddy S.R."/>
            <person name="Eichler E.E."/>
            <person name="Furey T.S."/>
            <person name="Galagan J."/>
            <person name="Gilbert J.G."/>
            <person name="Harmon C."/>
            <person name="Hayashizaki Y."/>
            <person name="Haussler D."/>
            <person name="Hermjakob H."/>
            <person name="Hokamp K."/>
            <person name="Jang W."/>
            <person name="Johnson L.S."/>
            <person name="Jones T.A."/>
            <person name="Kasif S."/>
            <person name="Kaspryzk A."/>
            <person name="Kennedy S."/>
            <person name="Kent W.J."/>
            <person name="Kitts P."/>
            <person name="Koonin E.V."/>
            <person name="Korf I."/>
            <person name="Kulp D."/>
            <person name="Lancet D."/>
            <person name="Lowe T.M."/>
            <person name="McLysaght A."/>
            <person name="Mikkelsen T."/>
            <person name="Moran J.V."/>
            <person name="Mulder N."/>
            <person name="Pollara V.J."/>
            <person name="Ponting C.P."/>
            <person name="Schuler G."/>
            <person name="Schultz J."/>
            <person name="Slater G."/>
            <person name="Smit A.F."/>
            <person name="Stupka E."/>
            <person name="Szustakowski J."/>
            <person name="Thierry-Mieg D."/>
            <person name="Thierry-Mieg J."/>
            <person name="Wagner L."/>
            <person name="Wallis J."/>
            <person name="Wheeler R."/>
            <person name="Williams A."/>
            <person name="Wolf Y.I."/>
            <person name="Wolfe K.H."/>
            <person name="Yang S.P."/>
            <person name="Yeh R.F."/>
            <person name="Collins F."/>
            <person name="Guyer M.S."/>
            <person name="Peterson J."/>
            <person name="Felsenfeld A."/>
            <person name="Wetterstrand K.A."/>
            <person name="Patrinos A."/>
            <person name="Morgan M.J."/>
            <person name="de Jong P."/>
            <person name="Catanese J.J."/>
            <person name="Osoegawa K."/>
            <person name="Shizuya H."/>
            <person name="Choi S."/>
            <person name="Chen Y.J."/>
        </authorList>
    </citation>
    <scope>NUCLEOTIDE SEQUENCE [LARGE SCALE GENOMIC DNA]</scope>
</reference>
<dbReference type="Bgee" id="ENSG00000159842">
    <property type="expression patterns" value="Expressed in superior frontal gyrus and 102 other cell types or tissues"/>
</dbReference>
<dbReference type="MassIVE" id="A0A0D9SGD7"/>
<dbReference type="InterPro" id="IPR001849">
    <property type="entry name" value="PH_domain"/>
</dbReference>
<dbReference type="OpenTargets" id="ENSG00000159842"/>
<keyword evidence="3" id="KW-1185">Reference proteome</keyword>
<evidence type="ECO:0000313" key="2">
    <source>
        <dbReference type="Ensembl" id="ENSP00000487388.1"/>
    </source>
</evidence>
<sequence length="49" mass="5755">GKSYLFLLSSDYERSEWREAIQKLQKKGKFLPLPRSPMMSVALMGLLYF</sequence>
<reference evidence="2" key="4">
    <citation type="submission" date="2025-08" db="UniProtKB">
        <authorList>
            <consortium name="Ensembl"/>
        </authorList>
    </citation>
    <scope>IDENTIFICATION</scope>
</reference>
<dbReference type="AlphaFoldDB" id="A0A0D9SGD7"/>
<dbReference type="VEuPathDB" id="HostDB:ENSG00000159842"/>
<organism evidence="2 3">
    <name type="scientific">Homo sapiens</name>
    <name type="common">Human</name>
    <dbReference type="NCBI Taxonomy" id="9606"/>
    <lineage>
        <taxon>Eukaryota</taxon>
        <taxon>Metazoa</taxon>
        <taxon>Chordata</taxon>
        <taxon>Craniata</taxon>
        <taxon>Vertebrata</taxon>
        <taxon>Euteleostomi</taxon>
        <taxon>Mammalia</taxon>
        <taxon>Eutheria</taxon>
        <taxon>Euarchontoglires</taxon>
        <taxon>Primates</taxon>
        <taxon>Haplorrhini</taxon>
        <taxon>Catarrhini</taxon>
        <taxon>Hominidae</taxon>
        <taxon>Homo</taxon>
    </lineage>
</organism>
<dbReference type="HGNC" id="HGNC:81">
    <property type="gene designation" value="ABR"/>
</dbReference>
<dbReference type="EMBL" id="AC015884">
    <property type="status" value="NOT_ANNOTATED_CDS"/>
    <property type="molecule type" value="Genomic_DNA"/>
</dbReference>
<dbReference type="Proteomes" id="UP000005640">
    <property type="component" value="Chromosome 17"/>
</dbReference>
<evidence type="ECO:0000259" key="1">
    <source>
        <dbReference type="PROSITE" id="PS50003"/>
    </source>
</evidence>
<gene>
    <name evidence="2" type="primary">ABR</name>
</gene>
<dbReference type="EMBL" id="AC144836">
    <property type="status" value="NOT_ANNOTATED_CDS"/>
    <property type="molecule type" value="Genomic_DNA"/>
</dbReference>
<reference evidence="2 3" key="2">
    <citation type="journal article" date="2004" name="Nature">
        <title>Finishing the euchromatic sequence of the human genome.</title>
        <authorList>
            <consortium name="International Human Genome Sequencing Consortium"/>
        </authorList>
    </citation>
    <scope>NUCLEOTIDE SEQUENCE [LARGE SCALE GENOMIC DNA]</scope>
</reference>
<dbReference type="PROSITE" id="PS50003">
    <property type="entry name" value="PH_DOMAIN"/>
    <property type="match status" value="1"/>
</dbReference>
<keyword evidence="4 5" id="KW-1267">Proteomics identification</keyword>
<dbReference type="SMR" id="A0A0D9SGD7"/>
<reference evidence="2 3" key="3">
    <citation type="journal article" date="2006" name="Nature">
        <title>DNA sequence of human chromosome 17 and analysis of rearrangement in the human lineage.</title>
        <authorList>
            <person name="Zody M.C."/>
            <person name="Garber M."/>
            <person name="Adams D.J."/>
            <person name="Sharpe T."/>
            <person name="Harrow J."/>
            <person name="Lupski J.R."/>
            <person name="Nicholson C."/>
            <person name="Searle S.M."/>
            <person name="Wilming L."/>
            <person name="Young S.K."/>
            <person name="Abouelleil A."/>
            <person name="Allen N.R."/>
            <person name="Bi W."/>
            <person name="Bloom T."/>
            <person name="Borowsky M.L."/>
            <person name="Bugalter B.E."/>
            <person name="Butler J."/>
            <person name="Chang J.L."/>
            <person name="Chen C.K."/>
            <person name="Cook A."/>
            <person name="Corum B."/>
            <person name="Cuomo C.A."/>
            <person name="de Jong P.J."/>
            <person name="DeCaprio D."/>
            <person name="Dewar K."/>
            <person name="FitzGerald M."/>
            <person name="Gilbert J."/>
            <person name="Gibson R."/>
            <person name="Gnerre S."/>
            <person name="Goldstein S."/>
            <person name="Grafham D.V."/>
            <person name="Grocock R."/>
            <person name="Hafez N."/>
            <person name="Hagopian D.S."/>
            <person name="Hart E."/>
            <person name="Norman C.H."/>
            <person name="Humphray S."/>
            <person name="Jaffe D.B."/>
            <person name="Jones M."/>
            <person name="Kamal M."/>
            <person name="Khodiyar V.K."/>
            <person name="LaButti K."/>
            <person name="Laird G."/>
            <person name="Lehoczky J."/>
            <person name="Liu X."/>
            <person name="Lokyitsang T."/>
            <person name="Loveland J."/>
            <person name="Lui A."/>
            <person name="Macdonald P."/>
            <person name="Major J.E."/>
            <person name="Matthews L."/>
            <person name="Mauceli E."/>
            <person name="McCarroll S.A."/>
            <person name="Mihalev A.H."/>
            <person name="Mudge J."/>
            <person name="Nguyen C."/>
            <person name="Nicol R."/>
            <person name="O'Leary S.B."/>
            <person name="Osoegawa K."/>
            <person name="Schwartz D.C."/>
            <person name="Shaw-Smith C."/>
            <person name="Stankiewicz P."/>
            <person name="Steward C."/>
            <person name="Swarbreck D."/>
            <person name="Venkataraman V."/>
            <person name="Whittaker C.A."/>
            <person name="Yang X."/>
            <person name="Zimmer A.R."/>
            <person name="Bradley A."/>
            <person name="Hubbard T."/>
            <person name="Birren B.W."/>
            <person name="Rogers J."/>
            <person name="Lander E.S."/>
            <person name="Nusbaum C."/>
        </authorList>
    </citation>
    <scope>NUCLEOTIDE SEQUENCE [LARGE SCALE GENOMIC DNA]</scope>
</reference>
<protein>
    <submittedName>
        <fullName evidence="2">ABR activator of RhoGEF and GTPase</fullName>
    </submittedName>
</protein>
<feature type="domain" description="PH" evidence="1">
    <location>
        <begin position="1"/>
        <end position="26"/>
    </location>
</feature>
<dbReference type="ChiTaRS" id="ABR">
    <property type="organism name" value="human"/>
</dbReference>
<accession>A0A0D9SGD7</accession>
<dbReference type="GeneTree" id="ENSGT00940000153491"/>
<dbReference type="Ensembl" id="ENST00000575770.5">
    <property type="protein sequence ID" value="ENSP00000487388.1"/>
    <property type="gene ID" value="ENSG00000159842.16"/>
</dbReference>
<dbReference type="OrthoDB" id="79452at2759"/>
<dbReference type="Ensembl" id="ENST00000575770.5">
    <property type="protein sequence ID" value="ENSP00000487388.1"/>
    <property type="gene ID" value="ENSG00000159842.17"/>
</dbReference>
<proteinExistence type="evidence at protein level"/>